<keyword evidence="6 13" id="KW-0812">Transmembrane</keyword>
<sequence>MTATDARPDHPGPRNSSRRYGSVAKTLHWLTALLLLTAIPLGLVANAWPYDSSAQLAVKALLFSLHKTIGLLAFFVALARIFWAAIQPRPQTLISGRPIQVLLADATHLVLYASLVIVPLSGWLHHAATTGFAPIWWPFGQTLPFVPQSEAVAGFFAAWHWLFTKLLAAAILLHIIGALKHHYIDRDATLARMLPGQPALPDRIADGGAGGHHRAIILAIAIWVLALAGGTLLGLQTDDRATIPRLAEVQSEWAVRDGTLEITVQQLGSAVTGSFADWTAEIDFAEAPSDGLHGRVDVVIAIGSLSLGGVTTQALDAEFFNAAVFPTARFSGPIRAADQGYVVDGVLSLAGRDVPAVLPFTLAIADDTATVSGQVTLDRRDFGMGPSYPDESSMGFGVDVRVALTAVRAEAE</sequence>
<dbReference type="GO" id="GO:0009055">
    <property type="term" value="F:electron transfer activity"/>
    <property type="evidence" value="ECO:0007669"/>
    <property type="project" value="InterPro"/>
</dbReference>
<keyword evidence="4" id="KW-1003">Cell membrane</keyword>
<reference evidence="15 16" key="1">
    <citation type="submission" date="2018-10" db="EMBL/GenBank/DDBJ databases">
        <authorList>
            <person name="Jung H.S."/>
            <person name="Jeon C.O."/>
        </authorList>
    </citation>
    <scope>NUCLEOTIDE SEQUENCE [LARGE SCALE GENOMIC DNA]</scope>
    <source>
        <strain evidence="15 16">MA-7-27</strain>
    </source>
</reference>
<evidence type="ECO:0000256" key="5">
    <source>
        <dbReference type="ARBA" id="ARBA00022617"/>
    </source>
</evidence>
<dbReference type="Gene3D" id="2.40.128.110">
    <property type="entry name" value="Lipid/polyisoprenoid-binding, YceI-like"/>
    <property type="match status" value="1"/>
</dbReference>
<keyword evidence="3" id="KW-0813">Transport</keyword>
<dbReference type="Pfam" id="PF01292">
    <property type="entry name" value="Ni_hydr_CYTB"/>
    <property type="match status" value="1"/>
</dbReference>
<dbReference type="Proteomes" id="UP000281343">
    <property type="component" value="Unassembled WGS sequence"/>
</dbReference>
<keyword evidence="11 13" id="KW-0472">Membrane</keyword>
<keyword evidence="10" id="KW-0408">Iron</keyword>
<dbReference type="AlphaFoldDB" id="A0A3L9XZW8"/>
<proteinExistence type="inferred from homology"/>
<dbReference type="OrthoDB" id="1247465at2"/>
<evidence type="ECO:0000256" key="12">
    <source>
        <dbReference type="ARBA" id="ARBA00037975"/>
    </source>
</evidence>
<accession>A0A3L9XZW8</accession>
<dbReference type="Pfam" id="PF04264">
    <property type="entry name" value="YceI"/>
    <property type="match status" value="1"/>
</dbReference>
<feature type="transmembrane region" description="Helical" evidence="13">
    <location>
        <begin position="215"/>
        <end position="235"/>
    </location>
</feature>
<evidence type="ECO:0000313" key="15">
    <source>
        <dbReference type="EMBL" id="RMA42151.1"/>
    </source>
</evidence>
<evidence type="ECO:0000313" key="16">
    <source>
        <dbReference type="Proteomes" id="UP000281343"/>
    </source>
</evidence>
<dbReference type="SUPFAM" id="SSF81342">
    <property type="entry name" value="Transmembrane di-heme cytochromes"/>
    <property type="match status" value="1"/>
</dbReference>
<dbReference type="InterPro" id="IPR052168">
    <property type="entry name" value="Cytochrome_b561_oxidase"/>
</dbReference>
<comment type="caution">
    <text evidence="15">The sequence shown here is derived from an EMBL/GenBank/DDBJ whole genome shotgun (WGS) entry which is preliminary data.</text>
</comment>
<keyword evidence="9 13" id="KW-1133">Transmembrane helix</keyword>
<gene>
    <name evidence="15" type="ORF">D9R08_11935</name>
</gene>
<evidence type="ECO:0000256" key="1">
    <source>
        <dbReference type="ARBA" id="ARBA00001970"/>
    </source>
</evidence>
<dbReference type="Gene3D" id="1.20.950.20">
    <property type="entry name" value="Transmembrane di-heme cytochromes, Chain C"/>
    <property type="match status" value="1"/>
</dbReference>
<dbReference type="GO" id="GO:0046872">
    <property type="term" value="F:metal ion binding"/>
    <property type="evidence" value="ECO:0007669"/>
    <property type="project" value="UniProtKB-KW"/>
</dbReference>
<feature type="transmembrane region" description="Helical" evidence="13">
    <location>
        <begin position="109"/>
        <end position="137"/>
    </location>
</feature>
<feature type="transmembrane region" description="Helical" evidence="13">
    <location>
        <begin position="27"/>
        <end position="48"/>
    </location>
</feature>
<keyword evidence="8" id="KW-0249">Electron transport</keyword>
<evidence type="ECO:0000256" key="11">
    <source>
        <dbReference type="ARBA" id="ARBA00023136"/>
    </source>
</evidence>
<dbReference type="PANTHER" id="PTHR30529:SF7">
    <property type="entry name" value="CYTOCHROME B561 BACTERIAL_NI-HYDROGENASE DOMAIN-CONTAINING PROTEIN"/>
    <property type="match status" value="1"/>
</dbReference>
<comment type="cofactor">
    <cofactor evidence="1">
        <name>heme b</name>
        <dbReference type="ChEBI" id="CHEBI:60344"/>
    </cofactor>
</comment>
<evidence type="ECO:0000256" key="6">
    <source>
        <dbReference type="ARBA" id="ARBA00022692"/>
    </source>
</evidence>
<evidence type="ECO:0000256" key="3">
    <source>
        <dbReference type="ARBA" id="ARBA00022448"/>
    </source>
</evidence>
<dbReference type="RefSeq" id="WP_121898260.1">
    <property type="nucleotide sequence ID" value="NZ_RCNT01000005.1"/>
</dbReference>
<dbReference type="EMBL" id="RCNT01000005">
    <property type="protein sequence ID" value="RMA42151.1"/>
    <property type="molecule type" value="Genomic_DNA"/>
</dbReference>
<keyword evidence="16" id="KW-1185">Reference proteome</keyword>
<feature type="domain" description="Lipid/polyisoprenoid-binding YceI-like" evidence="14">
    <location>
        <begin position="252"/>
        <end position="407"/>
    </location>
</feature>
<evidence type="ECO:0000256" key="9">
    <source>
        <dbReference type="ARBA" id="ARBA00022989"/>
    </source>
</evidence>
<protein>
    <submittedName>
        <fullName evidence="15">Cytochrome</fullName>
    </submittedName>
</protein>
<dbReference type="PANTHER" id="PTHR30529">
    <property type="entry name" value="CYTOCHROME B561"/>
    <property type="match status" value="1"/>
</dbReference>
<organism evidence="15 16">
    <name type="scientific">Rhodophyticola porphyridii</name>
    <dbReference type="NCBI Taxonomy" id="1852017"/>
    <lineage>
        <taxon>Bacteria</taxon>
        <taxon>Pseudomonadati</taxon>
        <taxon>Pseudomonadota</taxon>
        <taxon>Alphaproteobacteria</taxon>
        <taxon>Rhodobacterales</taxon>
        <taxon>Roseobacteraceae</taxon>
        <taxon>Rhodophyticola</taxon>
    </lineage>
</organism>
<keyword evidence="5" id="KW-0349">Heme</keyword>
<evidence type="ECO:0000256" key="2">
    <source>
        <dbReference type="ARBA" id="ARBA00004651"/>
    </source>
</evidence>
<feature type="transmembrane region" description="Helical" evidence="13">
    <location>
        <begin position="157"/>
        <end position="179"/>
    </location>
</feature>
<evidence type="ECO:0000256" key="10">
    <source>
        <dbReference type="ARBA" id="ARBA00023004"/>
    </source>
</evidence>
<evidence type="ECO:0000256" key="8">
    <source>
        <dbReference type="ARBA" id="ARBA00022982"/>
    </source>
</evidence>
<dbReference type="SMART" id="SM00867">
    <property type="entry name" value="YceI"/>
    <property type="match status" value="1"/>
</dbReference>
<comment type="similarity">
    <text evidence="12">Belongs to the cytochrome b561 family.</text>
</comment>
<keyword evidence="7" id="KW-0479">Metal-binding</keyword>
<evidence type="ECO:0000256" key="13">
    <source>
        <dbReference type="SAM" id="Phobius"/>
    </source>
</evidence>
<dbReference type="InterPro" id="IPR016174">
    <property type="entry name" value="Di-haem_cyt_TM"/>
</dbReference>
<comment type="subcellular location">
    <subcellularLocation>
        <location evidence="2">Cell membrane</location>
        <topology evidence="2">Multi-pass membrane protein</topology>
    </subcellularLocation>
</comment>
<evidence type="ECO:0000256" key="7">
    <source>
        <dbReference type="ARBA" id="ARBA00022723"/>
    </source>
</evidence>
<dbReference type="GO" id="GO:0020037">
    <property type="term" value="F:heme binding"/>
    <property type="evidence" value="ECO:0007669"/>
    <property type="project" value="TreeGrafter"/>
</dbReference>
<dbReference type="GO" id="GO:0005886">
    <property type="term" value="C:plasma membrane"/>
    <property type="evidence" value="ECO:0007669"/>
    <property type="project" value="UniProtKB-SubCell"/>
</dbReference>
<evidence type="ECO:0000256" key="4">
    <source>
        <dbReference type="ARBA" id="ARBA00022475"/>
    </source>
</evidence>
<feature type="transmembrane region" description="Helical" evidence="13">
    <location>
        <begin position="68"/>
        <end position="88"/>
    </location>
</feature>
<evidence type="ECO:0000259" key="14">
    <source>
        <dbReference type="SMART" id="SM00867"/>
    </source>
</evidence>
<dbReference type="GO" id="GO:0022904">
    <property type="term" value="P:respiratory electron transport chain"/>
    <property type="evidence" value="ECO:0007669"/>
    <property type="project" value="InterPro"/>
</dbReference>
<dbReference type="InterPro" id="IPR011577">
    <property type="entry name" value="Cyt_b561_bac/Ni-Hgenase"/>
</dbReference>
<dbReference type="SUPFAM" id="SSF101874">
    <property type="entry name" value="YceI-like"/>
    <property type="match status" value="1"/>
</dbReference>
<dbReference type="InterPro" id="IPR036761">
    <property type="entry name" value="TTHA0802/YceI-like_sf"/>
</dbReference>
<name>A0A3L9XZW8_9RHOB</name>
<dbReference type="InterPro" id="IPR007372">
    <property type="entry name" value="Lipid/polyisoprenoid-bd_YceI"/>
</dbReference>